<name>A0A9Q1GHK6_9CARY</name>
<protein>
    <recommendedName>
        <fullName evidence="3">Endonuclease/exonuclease/phosphatase domain-containing protein</fullName>
    </recommendedName>
</protein>
<dbReference type="Proteomes" id="UP001153076">
    <property type="component" value="Unassembled WGS sequence"/>
</dbReference>
<organism evidence="1 2">
    <name type="scientific">Carnegiea gigantea</name>
    <dbReference type="NCBI Taxonomy" id="171969"/>
    <lineage>
        <taxon>Eukaryota</taxon>
        <taxon>Viridiplantae</taxon>
        <taxon>Streptophyta</taxon>
        <taxon>Embryophyta</taxon>
        <taxon>Tracheophyta</taxon>
        <taxon>Spermatophyta</taxon>
        <taxon>Magnoliopsida</taxon>
        <taxon>eudicotyledons</taxon>
        <taxon>Gunneridae</taxon>
        <taxon>Pentapetalae</taxon>
        <taxon>Caryophyllales</taxon>
        <taxon>Cactineae</taxon>
        <taxon>Cactaceae</taxon>
        <taxon>Cactoideae</taxon>
        <taxon>Echinocereeae</taxon>
        <taxon>Carnegiea</taxon>
    </lineage>
</organism>
<evidence type="ECO:0008006" key="3">
    <source>
        <dbReference type="Google" id="ProtNLM"/>
    </source>
</evidence>
<sequence>MVAWKGQAYQLQVVRASEQIKQFLWQDLNVIASNMQTAWCVLGDFNAVLSPNDRIGGEEVQLMEIKNFAECLEDYELAELRTTGAYSTWTNETIWSRLGKVLANCFWYWDMDILMQYALQKGSQIIHPCRSHFPLVQRESQHLCFVKCDFKRIIQRHCQTELQGFQTQKVYEILRRIRGSLKKLNRDKFADLHKRQGIARRALEMVQEQLH</sequence>
<reference evidence="1" key="1">
    <citation type="submission" date="2022-04" db="EMBL/GenBank/DDBJ databases">
        <title>Carnegiea gigantea Genome sequencing and assembly v2.</title>
        <authorList>
            <person name="Copetti D."/>
            <person name="Sanderson M.J."/>
            <person name="Burquez A."/>
            <person name="Wojciechowski M.F."/>
        </authorList>
    </citation>
    <scope>NUCLEOTIDE SEQUENCE</scope>
    <source>
        <strain evidence="1">SGP5-SGP5p</strain>
        <tissue evidence="1">Aerial part</tissue>
    </source>
</reference>
<dbReference type="OrthoDB" id="1259371at2759"/>
<dbReference type="Gene3D" id="3.60.10.10">
    <property type="entry name" value="Endonuclease/exonuclease/phosphatase"/>
    <property type="match status" value="1"/>
</dbReference>
<dbReference type="PANTHER" id="PTHR33710">
    <property type="entry name" value="BNAC02G09200D PROTEIN"/>
    <property type="match status" value="1"/>
</dbReference>
<dbReference type="AlphaFoldDB" id="A0A9Q1GHK6"/>
<evidence type="ECO:0000313" key="1">
    <source>
        <dbReference type="EMBL" id="KAJ8419364.1"/>
    </source>
</evidence>
<proteinExistence type="predicted"/>
<keyword evidence="2" id="KW-1185">Reference proteome</keyword>
<evidence type="ECO:0000313" key="2">
    <source>
        <dbReference type="Proteomes" id="UP001153076"/>
    </source>
</evidence>
<gene>
    <name evidence="1" type="ORF">Cgig2_020719</name>
</gene>
<dbReference type="PANTHER" id="PTHR33710:SF71">
    <property type="entry name" value="ENDONUCLEASE_EXONUCLEASE_PHOSPHATASE DOMAIN-CONTAINING PROTEIN"/>
    <property type="match status" value="1"/>
</dbReference>
<dbReference type="InterPro" id="IPR036691">
    <property type="entry name" value="Endo/exonu/phosph_ase_sf"/>
</dbReference>
<dbReference type="SUPFAM" id="SSF56219">
    <property type="entry name" value="DNase I-like"/>
    <property type="match status" value="1"/>
</dbReference>
<accession>A0A9Q1GHK6</accession>
<dbReference type="EMBL" id="JAKOGI010005321">
    <property type="protein sequence ID" value="KAJ8419364.1"/>
    <property type="molecule type" value="Genomic_DNA"/>
</dbReference>
<comment type="caution">
    <text evidence="1">The sequence shown here is derived from an EMBL/GenBank/DDBJ whole genome shotgun (WGS) entry which is preliminary data.</text>
</comment>